<dbReference type="Proteomes" id="UP000494115">
    <property type="component" value="Unassembled WGS sequence"/>
</dbReference>
<name>A0A6S7BP01_9BURK</name>
<organism evidence="2 3">
    <name type="scientific">Pararobbsia alpina</name>
    <dbReference type="NCBI Taxonomy" id="621374"/>
    <lineage>
        <taxon>Bacteria</taxon>
        <taxon>Pseudomonadati</taxon>
        <taxon>Pseudomonadota</taxon>
        <taxon>Betaproteobacteria</taxon>
        <taxon>Burkholderiales</taxon>
        <taxon>Burkholderiaceae</taxon>
        <taxon>Pararobbsia</taxon>
    </lineage>
</organism>
<dbReference type="Gene3D" id="3.90.1580.10">
    <property type="entry name" value="paralog of FGE (formylglycine-generating enzyme)"/>
    <property type="match status" value="1"/>
</dbReference>
<evidence type="ECO:0000259" key="1">
    <source>
        <dbReference type="Pfam" id="PF03781"/>
    </source>
</evidence>
<proteinExistence type="predicted"/>
<protein>
    <submittedName>
        <fullName evidence="2">Formylglycine-generating enzyme</fullName>
        <ecNumber evidence="2">1.8.3.7</ecNumber>
    </submittedName>
</protein>
<reference evidence="2 3" key="1">
    <citation type="submission" date="2020-04" db="EMBL/GenBank/DDBJ databases">
        <authorList>
            <person name="De Canck E."/>
        </authorList>
    </citation>
    <scope>NUCLEOTIDE SEQUENCE [LARGE SCALE GENOMIC DNA]</scope>
    <source>
        <strain evidence="2 3">LMG 28138</strain>
    </source>
</reference>
<dbReference type="InterPro" id="IPR051043">
    <property type="entry name" value="Sulfatase_Mod_Factor_Kinase"/>
</dbReference>
<keyword evidence="3" id="KW-1185">Reference proteome</keyword>
<dbReference type="SUPFAM" id="SSF56436">
    <property type="entry name" value="C-type lectin-like"/>
    <property type="match status" value="1"/>
</dbReference>
<keyword evidence="2" id="KW-0560">Oxidoreductase</keyword>
<dbReference type="EC" id="1.8.3.7" evidence="2"/>
<gene>
    <name evidence="2" type="ORF">LMG28138_04312</name>
</gene>
<dbReference type="AlphaFoldDB" id="A0A6S7BP01"/>
<dbReference type="PANTHER" id="PTHR23150:SF19">
    <property type="entry name" value="FORMYLGLYCINE-GENERATING ENZYME"/>
    <property type="match status" value="1"/>
</dbReference>
<dbReference type="Pfam" id="PF03781">
    <property type="entry name" value="FGE-sulfatase"/>
    <property type="match status" value="1"/>
</dbReference>
<dbReference type="GO" id="GO:0120147">
    <property type="term" value="F:formylglycine-generating oxidase activity"/>
    <property type="evidence" value="ECO:0007669"/>
    <property type="project" value="UniProtKB-EC"/>
</dbReference>
<sequence>MRDFKRFSVIAMIVASLMSIATAFAVYRFPNGPAPLTIGDGIQGPKDMVWIPAGEFTMGSNHRHAMPNEGPAHKVRLSGYWVDRYDVTNAEFARFVAATGYVTTAERKPTWDELKIQAPPGTPKPDESLLVPGALVFTGTDRPVPLDDYARWWQYVPGANWRHPSGPGSDIAGKERHPVVQVSYEDAQAYARWAHKRLLTEAEWEYAARGGLEQADFAWGAEVAPGGKKMANTWEDAARPFPVTGGAGASEKVQVGTSAVGQYTPNGYGLYDMAGNVWQWVADWYRADAFHIEAVSAQEPVNPAGPRDSYDPELGAIANAPQRVTRGGSFLCSETYCMSYQTSARRGTDPMNSMSHLGFRLAMDESVWQAHRNDARSTIASTQRGRSRGIFACAHLRISG</sequence>
<dbReference type="RefSeq" id="WP_175106866.1">
    <property type="nucleotide sequence ID" value="NZ_CADIKM010000027.1"/>
</dbReference>
<dbReference type="InterPro" id="IPR042095">
    <property type="entry name" value="SUMF_sf"/>
</dbReference>
<dbReference type="EMBL" id="CADIKM010000027">
    <property type="protein sequence ID" value="CAB3797757.1"/>
    <property type="molecule type" value="Genomic_DNA"/>
</dbReference>
<evidence type="ECO:0000313" key="3">
    <source>
        <dbReference type="Proteomes" id="UP000494115"/>
    </source>
</evidence>
<feature type="domain" description="Sulfatase-modifying factor enzyme-like" evidence="1">
    <location>
        <begin position="46"/>
        <end position="362"/>
    </location>
</feature>
<dbReference type="InterPro" id="IPR005532">
    <property type="entry name" value="SUMF_dom"/>
</dbReference>
<dbReference type="PANTHER" id="PTHR23150">
    <property type="entry name" value="SULFATASE MODIFYING FACTOR 1, 2"/>
    <property type="match status" value="1"/>
</dbReference>
<dbReference type="InterPro" id="IPR016187">
    <property type="entry name" value="CTDL_fold"/>
</dbReference>
<evidence type="ECO:0000313" key="2">
    <source>
        <dbReference type="EMBL" id="CAB3797757.1"/>
    </source>
</evidence>
<accession>A0A6S7BP01</accession>